<dbReference type="Gene3D" id="1.10.10.10">
    <property type="entry name" value="Winged helix-like DNA-binding domain superfamily/Winged helix DNA-binding domain"/>
    <property type="match status" value="1"/>
</dbReference>
<dbReference type="PROSITE" id="PS51755">
    <property type="entry name" value="OMPR_PHOB"/>
    <property type="match status" value="1"/>
</dbReference>
<evidence type="ECO:0000256" key="2">
    <source>
        <dbReference type="PROSITE-ProRule" id="PRU00339"/>
    </source>
</evidence>
<reference evidence="6 7" key="1">
    <citation type="submission" date="2023-07" db="EMBL/GenBank/DDBJ databases">
        <title>Sorghum-associated microbial communities from plants grown in Nebraska, USA.</title>
        <authorList>
            <person name="Schachtman D."/>
        </authorList>
    </citation>
    <scope>NUCLEOTIDE SEQUENCE [LARGE SCALE GENOMIC DNA]</scope>
    <source>
        <strain evidence="6 7">BE187</strain>
    </source>
</reference>
<dbReference type="EMBL" id="JAVDVW010000002">
    <property type="protein sequence ID" value="MDR7099802.1"/>
    <property type="molecule type" value="Genomic_DNA"/>
</dbReference>
<evidence type="ECO:0000313" key="6">
    <source>
        <dbReference type="EMBL" id="MDR7099802.1"/>
    </source>
</evidence>
<feature type="DNA-binding region" description="OmpR/PhoB-type" evidence="3">
    <location>
        <begin position="3"/>
        <end position="101"/>
    </location>
</feature>
<protein>
    <submittedName>
        <fullName evidence="6">DNA-binding winged helix-turn-helix (WHTH) protein/tetratricopeptide (TPR) repeat protein</fullName>
    </submittedName>
</protein>
<evidence type="ECO:0000256" key="1">
    <source>
        <dbReference type="ARBA" id="ARBA00023125"/>
    </source>
</evidence>
<dbReference type="Gene3D" id="1.25.40.10">
    <property type="entry name" value="Tetratricopeptide repeat domain"/>
    <property type="match status" value="4"/>
</dbReference>
<dbReference type="RefSeq" id="WP_310054224.1">
    <property type="nucleotide sequence ID" value="NZ_JAVDVW010000002.1"/>
</dbReference>
<dbReference type="InterPro" id="IPR001867">
    <property type="entry name" value="OmpR/PhoB-type_DNA-bd"/>
</dbReference>
<dbReference type="SUPFAM" id="SSF46894">
    <property type="entry name" value="C-terminal effector domain of the bipartite response regulators"/>
    <property type="match status" value="1"/>
</dbReference>
<proteinExistence type="predicted"/>
<dbReference type="PANTHER" id="PTHR47691">
    <property type="entry name" value="REGULATOR-RELATED"/>
    <property type="match status" value="1"/>
</dbReference>
<dbReference type="PROSITE" id="PS50005">
    <property type="entry name" value="TPR"/>
    <property type="match status" value="1"/>
</dbReference>
<dbReference type="InterPro" id="IPR019734">
    <property type="entry name" value="TPR_rpt"/>
</dbReference>
<evidence type="ECO:0000256" key="4">
    <source>
        <dbReference type="SAM" id="Phobius"/>
    </source>
</evidence>
<dbReference type="Proteomes" id="UP001267878">
    <property type="component" value="Unassembled WGS sequence"/>
</dbReference>
<accession>A0ABU1VQN2</accession>
<dbReference type="GO" id="GO:0003677">
    <property type="term" value="F:DNA binding"/>
    <property type="evidence" value="ECO:0007669"/>
    <property type="project" value="UniProtKB-KW"/>
</dbReference>
<dbReference type="Pfam" id="PF00486">
    <property type="entry name" value="Trans_reg_C"/>
    <property type="match status" value="1"/>
</dbReference>
<feature type="domain" description="OmpR/PhoB-type" evidence="5">
    <location>
        <begin position="3"/>
        <end position="101"/>
    </location>
</feature>
<comment type="caution">
    <text evidence="6">The sequence shown here is derived from an EMBL/GenBank/DDBJ whole genome shotgun (WGS) entry which is preliminary data.</text>
</comment>
<feature type="repeat" description="TPR" evidence="2">
    <location>
        <begin position="479"/>
        <end position="512"/>
    </location>
</feature>
<dbReference type="SMART" id="SM00028">
    <property type="entry name" value="TPR"/>
    <property type="match status" value="4"/>
</dbReference>
<dbReference type="SUPFAM" id="SSF48452">
    <property type="entry name" value="TPR-like"/>
    <property type="match status" value="2"/>
</dbReference>
<keyword evidence="1 3" id="KW-0238">DNA-binding</keyword>
<keyword evidence="7" id="KW-1185">Reference proteome</keyword>
<dbReference type="CDD" id="cd00383">
    <property type="entry name" value="trans_reg_C"/>
    <property type="match status" value="1"/>
</dbReference>
<dbReference type="InterPro" id="IPR036388">
    <property type="entry name" value="WH-like_DNA-bd_sf"/>
</dbReference>
<keyword evidence="2" id="KW-0802">TPR repeat</keyword>
<evidence type="ECO:0000313" key="7">
    <source>
        <dbReference type="Proteomes" id="UP001267878"/>
    </source>
</evidence>
<keyword evidence="4" id="KW-0812">Transmembrane</keyword>
<gene>
    <name evidence="6" type="ORF">J2X04_002183</name>
</gene>
<feature type="transmembrane region" description="Helical" evidence="4">
    <location>
        <begin position="151"/>
        <end position="170"/>
    </location>
</feature>
<dbReference type="InterPro" id="IPR016032">
    <property type="entry name" value="Sig_transdc_resp-reg_C-effctor"/>
</dbReference>
<evidence type="ECO:0000259" key="5">
    <source>
        <dbReference type="PROSITE" id="PS51755"/>
    </source>
</evidence>
<keyword evidence="4" id="KW-0472">Membrane</keyword>
<dbReference type="SMART" id="SM00862">
    <property type="entry name" value="Trans_reg_C"/>
    <property type="match status" value="1"/>
</dbReference>
<name>A0ABU1VQN2_9GAMM</name>
<evidence type="ECO:0000256" key="3">
    <source>
        <dbReference type="PROSITE-ProRule" id="PRU01091"/>
    </source>
</evidence>
<sequence>MRLPRYRFGEFELDPASRELLRRGERIALPPKSFECLVHLIANRDRAVGRDELISAVWGRVEVSDTVVAQTLLRARKALDDTGDRQSLIRTVPRFGYRWVAAVQEVVPSDDKVPGESATAATAVALPDNEAMPAGNEMPAAAVRARAPWPWLVLLLVAVVAAGWAVYRYWPGARPGSAPQSHGNVALVLPVVVTPSEGEDDWVRLGAMDYLASRLRRSGLKVLPSDQAMHLSAQVGDSKPITADGLQKLQSISAAHWIVAPEALHDRQGWRMRLNLYEAGRQPQIIEARGATALTAAAAVSDSWLRRLGLDGKAREATPSPMVERVQQVDAELLAGQIANARRLIEGAPAKERDEPALRVREGQIEYRAGRIEEAAATFQKVLDGQRAMTDGVRAKALMGQGAVEIRRGNFPAAESRYTEALTVLESRASDVDDPALLGNAYNGRGVARVQQGKMDAAVQDMGRARIAMQRSGNLIEAATVGSNLGQIETRRGHYSQALQEFDRAIAVFERFDVRDYLAVTLMSKAATQLQLVQPADAAASIQRADALAKALEDPELAMRIATVRTYVLLANGRIRGAEQSIAGLRALGMDETDQGLQELMLRLQLARNARTDAGVLARRHPNAADRVQGSLALTAVQAALRNGDAGTARYWLSRSPTQGATTSDGATTSWDVARALVAQSEGRAEHALQMARQARAVAERTGSPDDRVRTGLLQARLLLDRGQPDAAAAVLGDLDAFAASDYRVAWTTLALYRALGDPGMAANALDRVQALRGERDIAVEPVL</sequence>
<keyword evidence="4" id="KW-1133">Transmembrane helix</keyword>
<dbReference type="PANTHER" id="PTHR47691:SF3">
    <property type="entry name" value="HTH-TYPE TRANSCRIPTIONAL REGULATOR RV0890C-RELATED"/>
    <property type="match status" value="1"/>
</dbReference>
<dbReference type="InterPro" id="IPR011990">
    <property type="entry name" value="TPR-like_helical_dom_sf"/>
</dbReference>
<organism evidence="6 7">
    <name type="scientific">Agrilutibacter niabensis</name>
    <dbReference type="NCBI Taxonomy" id="380628"/>
    <lineage>
        <taxon>Bacteria</taxon>
        <taxon>Pseudomonadati</taxon>
        <taxon>Pseudomonadota</taxon>
        <taxon>Gammaproteobacteria</taxon>
        <taxon>Lysobacterales</taxon>
        <taxon>Lysobacteraceae</taxon>
        <taxon>Agrilutibacter</taxon>
    </lineage>
</organism>